<proteinExistence type="predicted"/>
<dbReference type="EMBL" id="HG792016">
    <property type="protein sequence ID" value="CDM29925.1"/>
    <property type="molecule type" value="Genomic_DNA"/>
</dbReference>
<dbReference type="AlphaFoldDB" id="W6Q0V0"/>
<evidence type="ECO:0000313" key="2">
    <source>
        <dbReference type="Proteomes" id="UP000030686"/>
    </source>
</evidence>
<protein>
    <submittedName>
        <fullName evidence="1">Genomic scaffold, ProqFM164S02</fullName>
    </submittedName>
</protein>
<dbReference type="OrthoDB" id="4374814at2759"/>
<gene>
    <name evidence="1" type="ORF">PROQFM164_S02g000074</name>
</gene>
<organism evidence="1 2">
    <name type="scientific">Penicillium roqueforti (strain FM164)</name>
    <dbReference type="NCBI Taxonomy" id="1365484"/>
    <lineage>
        <taxon>Eukaryota</taxon>
        <taxon>Fungi</taxon>
        <taxon>Dikarya</taxon>
        <taxon>Ascomycota</taxon>
        <taxon>Pezizomycotina</taxon>
        <taxon>Eurotiomycetes</taxon>
        <taxon>Eurotiomycetidae</taxon>
        <taxon>Eurotiales</taxon>
        <taxon>Aspergillaceae</taxon>
        <taxon>Penicillium</taxon>
    </lineage>
</organism>
<accession>W6Q0V0</accession>
<sequence length="113" mass="12709">MNGRVYEPLPSLCEVLSYYGCTISVIGSLYTFSSQKLPSTPSAAYSKQLYVISSEVPYIPITRVEYKASKRLIYSISPIPTQSQAIYPFLMTTSSMDEKRLEYSHYLGPSLSQ</sequence>
<reference evidence="1" key="1">
    <citation type="journal article" date="2014" name="Nat. Commun.">
        <title>Multiple recent horizontal transfers of a large genomic region in cheese making fungi.</title>
        <authorList>
            <person name="Cheeseman K."/>
            <person name="Ropars J."/>
            <person name="Renault P."/>
            <person name="Dupont J."/>
            <person name="Gouzy J."/>
            <person name="Branca A."/>
            <person name="Abraham A.L."/>
            <person name="Ceppi M."/>
            <person name="Conseiller E."/>
            <person name="Debuchy R."/>
            <person name="Malagnac F."/>
            <person name="Goarin A."/>
            <person name="Silar P."/>
            <person name="Lacoste S."/>
            <person name="Sallet E."/>
            <person name="Bensimon A."/>
            <person name="Giraud T."/>
            <person name="Brygoo Y."/>
        </authorList>
    </citation>
    <scope>NUCLEOTIDE SEQUENCE [LARGE SCALE GENOMIC DNA]</scope>
    <source>
        <strain evidence="1">FM164</strain>
    </source>
</reference>
<dbReference type="Proteomes" id="UP000030686">
    <property type="component" value="Unassembled WGS sequence"/>
</dbReference>
<evidence type="ECO:0000313" key="1">
    <source>
        <dbReference type="EMBL" id="CDM29925.1"/>
    </source>
</evidence>
<keyword evidence="2" id="KW-1185">Reference proteome</keyword>
<name>W6Q0V0_PENRF</name>